<evidence type="ECO:0000313" key="3">
    <source>
        <dbReference type="Proteomes" id="UP001212841"/>
    </source>
</evidence>
<accession>A0AAD5SG57</accession>
<proteinExistence type="predicted"/>
<evidence type="ECO:0000256" key="1">
    <source>
        <dbReference type="SAM" id="MobiDB-lite"/>
    </source>
</evidence>
<keyword evidence="3" id="KW-1185">Reference proteome</keyword>
<name>A0AAD5SG57_9FUNG</name>
<dbReference type="Proteomes" id="UP001212841">
    <property type="component" value="Unassembled WGS sequence"/>
</dbReference>
<sequence length="90" mass="9842">MTLSLQASQILNLPSQTAPSYPTTFPKTTPPPSEPLLSERYNAAAQLLCRAAGIFEFWAEDPEYGSQKWLNLPGERPPEVLRAAGKALSL</sequence>
<evidence type="ECO:0000313" key="2">
    <source>
        <dbReference type="EMBL" id="KAJ3053985.1"/>
    </source>
</evidence>
<reference evidence="2" key="1">
    <citation type="submission" date="2020-05" db="EMBL/GenBank/DDBJ databases">
        <title>Phylogenomic resolution of chytrid fungi.</title>
        <authorList>
            <person name="Stajich J.E."/>
            <person name="Amses K."/>
            <person name="Simmons R."/>
            <person name="Seto K."/>
            <person name="Myers J."/>
            <person name="Bonds A."/>
            <person name="Quandt C.A."/>
            <person name="Barry K."/>
            <person name="Liu P."/>
            <person name="Grigoriev I."/>
            <person name="Longcore J.E."/>
            <person name="James T.Y."/>
        </authorList>
    </citation>
    <scope>NUCLEOTIDE SEQUENCE</scope>
    <source>
        <strain evidence="2">JEL0318</strain>
    </source>
</reference>
<gene>
    <name evidence="2" type="ORF">HK097_002906</name>
</gene>
<dbReference type="EMBL" id="JADGJD010000166">
    <property type="protein sequence ID" value="KAJ3053985.1"/>
    <property type="molecule type" value="Genomic_DNA"/>
</dbReference>
<organism evidence="2 3">
    <name type="scientific">Rhizophlyctis rosea</name>
    <dbReference type="NCBI Taxonomy" id="64517"/>
    <lineage>
        <taxon>Eukaryota</taxon>
        <taxon>Fungi</taxon>
        <taxon>Fungi incertae sedis</taxon>
        <taxon>Chytridiomycota</taxon>
        <taxon>Chytridiomycota incertae sedis</taxon>
        <taxon>Chytridiomycetes</taxon>
        <taxon>Rhizophlyctidales</taxon>
        <taxon>Rhizophlyctidaceae</taxon>
        <taxon>Rhizophlyctis</taxon>
    </lineage>
</organism>
<feature type="non-terminal residue" evidence="2">
    <location>
        <position position="90"/>
    </location>
</feature>
<dbReference type="AlphaFoldDB" id="A0AAD5SG57"/>
<feature type="region of interest" description="Disordered" evidence="1">
    <location>
        <begin position="14"/>
        <end position="33"/>
    </location>
</feature>
<protein>
    <submittedName>
        <fullName evidence="2">Uncharacterized protein</fullName>
    </submittedName>
</protein>
<comment type="caution">
    <text evidence="2">The sequence shown here is derived from an EMBL/GenBank/DDBJ whole genome shotgun (WGS) entry which is preliminary data.</text>
</comment>